<dbReference type="GO" id="GO:0003872">
    <property type="term" value="F:6-phosphofructokinase activity"/>
    <property type="evidence" value="ECO:0007669"/>
    <property type="project" value="UniProtKB-EC"/>
</dbReference>
<evidence type="ECO:0000313" key="14">
    <source>
        <dbReference type="Proteomes" id="UP001438707"/>
    </source>
</evidence>
<keyword evidence="14" id="KW-1185">Reference proteome</keyword>
<organism evidence="13 14">
    <name type="scientific">Apatococcus lobatus</name>
    <dbReference type="NCBI Taxonomy" id="904363"/>
    <lineage>
        <taxon>Eukaryota</taxon>
        <taxon>Viridiplantae</taxon>
        <taxon>Chlorophyta</taxon>
        <taxon>core chlorophytes</taxon>
        <taxon>Trebouxiophyceae</taxon>
        <taxon>Chlorellales</taxon>
        <taxon>Chlorellaceae</taxon>
        <taxon>Apatococcus</taxon>
    </lineage>
</organism>
<sequence>MILGAGRSLPAVPRNPIRQSSDSDLALHRSTPQISQARTQTCSASQAFGFQVGTLSHRQAGPPKGLVCQSAPEDHPAGLPGNQNPGVEDILTVKNLRSSLQPRDSPFLGNNNSGGGFVGDNDLVLLNSVHYESENSSGAGCPQGVLDLKEGVCIPLPPWALRSGPRKTIYYNPPDVTAAIVTCGGLCPGLNDVIANIVTTLEDYGVPDDRIYGIRYGLRGFVHRDSKPVNLNRSLVDGIHLQGGTLLGTSRGGADIKSIVKRLDLWGVNMLFVIGGNGGNAAANAIQQGCEERGVECSVVGVPKSIDNDILLIDRCFGFETAVEEAQKALMAAKVEAQSAYRGVGLVKLMGRSSGFIAMNASMASGVVDVCLIPEIEFDLDQLVKHLTGIVEKKGHCVVCVAEGAGQQLLEKQTDDRTDLSGNPILEDVGRFLRRTFKSKIKDADLKYIDPSYMIRSVQTTTGDRILCKVLGQSAVHGAFAGFTGFTVGLVNTHYVFLPIPTIIQATRSVDPGGRSWNRLKTAINQPDFAAAAIPAATAIPA</sequence>
<keyword evidence="5" id="KW-0547">Nucleotide-binding</keyword>
<evidence type="ECO:0000256" key="10">
    <source>
        <dbReference type="ARBA" id="ARBA00048070"/>
    </source>
</evidence>
<comment type="function">
    <text evidence="2">Catalyzes the phosphorylation of D-fructose 6-phosphate to fructose 1,6-bisphosphate by ATP, the first committing step of glycolysis.</text>
</comment>
<evidence type="ECO:0000259" key="12">
    <source>
        <dbReference type="Pfam" id="PF00365"/>
    </source>
</evidence>
<evidence type="ECO:0000256" key="4">
    <source>
        <dbReference type="ARBA" id="ARBA00022723"/>
    </source>
</evidence>
<dbReference type="SUPFAM" id="SSF53784">
    <property type="entry name" value="Phosphofructokinase"/>
    <property type="match status" value="1"/>
</dbReference>
<keyword evidence="6" id="KW-0418">Kinase</keyword>
<evidence type="ECO:0000256" key="3">
    <source>
        <dbReference type="ARBA" id="ARBA00022679"/>
    </source>
</evidence>
<dbReference type="Pfam" id="PF00365">
    <property type="entry name" value="PFK"/>
    <property type="match status" value="1"/>
</dbReference>
<dbReference type="GO" id="GO:0006002">
    <property type="term" value="P:fructose 6-phosphate metabolic process"/>
    <property type="evidence" value="ECO:0007669"/>
    <property type="project" value="InterPro"/>
</dbReference>
<keyword evidence="4" id="KW-0479">Metal-binding</keyword>
<comment type="catalytic activity">
    <reaction evidence="10">
        <text>beta-D-fructose 6-phosphate + ATP = beta-D-fructose 1,6-bisphosphate + ADP + H(+)</text>
        <dbReference type="Rhea" id="RHEA:16109"/>
        <dbReference type="ChEBI" id="CHEBI:15378"/>
        <dbReference type="ChEBI" id="CHEBI:30616"/>
        <dbReference type="ChEBI" id="CHEBI:32966"/>
        <dbReference type="ChEBI" id="CHEBI:57634"/>
        <dbReference type="ChEBI" id="CHEBI:456216"/>
        <dbReference type="EC" id="2.7.1.11"/>
    </reaction>
</comment>
<dbReference type="Proteomes" id="UP001438707">
    <property type="component" value="Unassembled WGS sequence"/>
</dbReference>
<dbReference type="InterPro" id="IPR022953">
    <property type="entry name" value="ATP_PFK"/>
</dbReference>
<feature type="region of interest" description="Disordered" evidence="11">
    <location>
        <begin position="1"/>
        <end position="25"/>
    </location>
</feature>
<name>A0AAW1RVY1_9CHLO</name>
<evidence type="ECO:0000256" key="8">
    <source>
        <dbReference type="ARBA" id="ARBA00022842"/>
    </source>
</evidence>
<evidence type="ECO:0000313" key="13">
    <source>
        <dbReference type="EMBL" id="KAK9837957.1"/>
    </source>
</evidence>
<accession>A0AAW1RVY1</accession>
<evidence type="ECO:0000256" key="5">
    <source>
        <dbReference type="ARBA" id="ARBA00022741"/>
    </source>
</evidence>
<dbReference type="AlphaFoldDB" id="A0AAW1RVY1"/>
<dbReference type="PANTHER" id="PTHR45770">
    <property type="entry name" value="ATP-DEPENDENT 6-PHOSPHOFRUCTOKINASE 1"/>
    <property type="match status" value="1"/>
</dbReference>
<keyword evidence="8" id="KW-0460">Magnesium</keyword>
<evidence type="ECO:0000256" key="9">
    <source>
        <dbReference type="ARBA" id="ARBA00023152"/>
    </source>
</evidence>
<feature type="region of interest" description="Disordered" evidence="11">
    <location>
        <begin position="59"/>
        <end position="84"/>
    </location>
</feature>
<feature type="domain" description="Phosphofructokinase" evidence="12">
    <location>
        <begin position="178"/>
        <end position="477"/>
    </location>
</feature>
<evidence type="ECO:0000256" key="1">
    <source>
        <dbReference type="ARBA" id="ARBA00001946"/>
    </source>
</evidence>
<gene>
    <name evidence="13" type="ORF">WJX74_008483</name>
</gene>
<comment type="caution">
    <text evidence="13">The sequence shown here is derived from an EMBL/GenBank/DDBJ whole genome shotgun (WGS) entry which is preliminary data.</text>
</comment>
<evidence type="ECO:0000256" key="7">
    <source>
        <dbReference type="ARBA" id="ARBA00022840"/>
    </source>
</evidence>
<protein>
    <recommendedName>
        <fullName evidence="12">Phosphofructokinase domain-containing protein</fullName>
    </recommendedName>
</protein>
<dbReference type="EMBL" id="JALJOS010000006">
    <property type="protein sequence ID" value="KAK9837957.1"/>
    <property type="molecule type" value="Genomic_DNA"/>
</dbReference>
<dbReference type="InterPro" id="IPR050929">
    <property type="entry name" value="PFKA"/>
</dbReference>
<dbReference type="GO" id="GO:0005737">
    <property type="term" value="C:cytoplasm"/>
    <property type="evidence" value="ECO:0007669"/>
    <property type="project" value="UniProtKB-ARBA"/>
</dbReference>
<dbReference type="GO" id="GO:0005524">
    <property type="term" value="F:ATP binding"/>
    <property type="evidence" value="ECO:0007669"/>
    <property type="project" value="UniProtKB-KW"/>
</dbReference>
<keyword evidence="9" id="KW-0324">Glycolysis</keyword>
<dbReference type="InterPro" id="IPR035966">
    <property type="entry name" value="PKF_sf"/>
</dbReference>
<dbReference type="Gene3D" id="3.40.50.450">
    <property type="match status" value="1"/>
</dbReference>
<evidence type="ECO:0000256" key="2">
    <source>
        <dbReference type="ARBA" id="ARBA00002659"/>
    </source>
</evidence>
<reference evidence="13 14" key="1">
    <citation type="journal article" date="2024" name="Nat. Commun.">
        <title>Phylogenomics reveals the evolutionary origins of lichenization in chlorophyte algae.</title>
        <authorList>
            <person name="Puginier C."/>
            <person name="Libourel C."/>
            <person name="Otte J."/>
            <person name="Skaloud P."/>
            <person name="Haon M."/>
            <person name="Grisel S."/>
            <person name="Petersen M."/>
            <person name="Berrin J.G."/>
            <person name="Delaux P.M."/>
            <person name="Dal Grande F."/>
            <person name="Keller J."/>
        </authorList>
    </citation>
    <scope>NUCLEOTIDE SEQUENCE [LARGE SCALE GENOMIC DNA]</scope>
    <source>
        <strain evidence="13 14">SAG 2145</strain>
    </source>
</reference>
<dbReference type="InterPro" id="IPR000023">
    <property type="entry name" value="Phosphofructokinase_dom"/>
</dbReference>
<keyword evidence="3" id="KW-0808">Transferase</keyword>
<dbReference type="NCBIfam" id="NF005301">
    <property type="entry name" value="PRK06830.1"/>
    <property type="match status" value="1"/>
</dbReference>
<evidence type="ECO:0000256" key="6">
    <source>
        <dbReference type="ARBA" id="ARBA00022777"/>
    </source>
</evidence>
<proteinExistence type="predicted"/>
<keyword evidence="7" id="KW-0067">ATP-binding</keyword>
<evidence type="ECO:0000256" key="11">
    <source>
        <dbReference type="SAM" id="MobiDB-lite"/>
    </source>
</evidence>
<dbReference type="FunFam" id="3.40.50.450:FF:000002">
    <property type="entry name" value="ATP-dependent 6-phosphofructokinase"/>
    <property type="match status" value="1"/>
</dbReference>
<dbReference type="PRINTS" id="PR00476">
    <property type="entry name" value="PHFRCTKINASE"/>
</dbReference>
<comment type="cofactor">
    <cofactor evidence="1">
        <name>Mg(2+)</name>
        <dbReference type="ChEBI" id="CHEBI:18420"/>
    </cofactor>
</comment>
<dbReference type="GO" id="GO:0046872">
    <property type="term" value="F:metal ion binding"/>
    <property type="evidence" value="ECO:0007669"/>
    <property type="project" value="UniProtKB-KW"/>
</dbReference>